<evidence type="ECO:0000259" key="1">
    <source>
        <dbReference type="PROSITE" id="PS51186"/>
    </source>
</evidence>
<dbReference type="PROSITE" id="PS51186">
    <property type="entry name" value="GNAT"/>
    <property type="match status" value="1"/>
</dbReference>
<proteinExistence type="predicted"/>
<reference evidence="2 3" key="1">
    <citation type="submission" date="2019-04" db="EMBL/GenBank/DDBJ databases">
        <title>Genome sequence of Bacillus hwajinpoensis strain Y2.</title>
        <authorList>
            <person name="Fair J.L."/>
            <person name="Maclea K.S."/>
        </authorList>
    </citation>
    <scope>NUCLEOTIDE SEQUENCE [LARGE SCALE GENOMIC DNA]</scope>
    <source>
        <strain evidence="2 3">Y2</strain>
    </source>
</reference>
<dbReference type="EMBL" id="SWFM01000005">
    <property type="protein sequence ID" value="TKD68756.1"/>
    <property type="molecule type" value="Genomic_DNA"/>
</dbReference>
<dbReference type="InterPro" id="IPR000182">
    <property type="entry name" value="GNAT_dom"/>
</dbReference>
<keyword evidence="2" id="KW-0808">Transferase</keyword>
<dbReference type="AlphaFoldDB" id="A0A4U1MEW6"/>
<accession>A0A4U1MEW6</accession>
<dbReference type="GO" id="GO:0008999">
    <property type="term" value="F:protein-N-terminal-alanine acetyltransferase activity"/>
    <property type="evidence" value="ECO:0007669"/>
    <property type="project" value="TreeGrafter"/>
</dbReference>
<evidence type="ECO:0000313" key="2">
    <source>
        <dbReference type="EMBL" id="TKD68756.1"/>
    </source>
</evidence>
<name>A0A4U1MEW6_9BACL</name>
<dbReference type="InterPro" id="IPR051531">
    <property type="entry name" value="N-acetyltransferase"/>
</dbReference>
<dbReference type="Pfam" id="PF13302">
    <property type="entry name" value="Acetyltransf_3"/>
    <property type="match status" value="1"/>
</dbReference>
<sequence length="187" mass="21619">MKTVTKKHFPELVTKRLKLRELDEEDLPALLSIFSNPHTMKYYGSDMISNLEEVEGMLMSFRKGFDNQQAIRFGIECRETGNLIGTCGFHNWAKRVNRIEIGYELKQEEEGKGYMTEALTAIISFAFRELQINRIGALIHPDNTTSRKLVTKLGFQEEGLLRDYIYASGNYMDLLMHSLLKKDWSSL</sequence>
<protein>
    <submittedName>
        <fullName evidence="2">GNAT family N-acetyltransferase</fullName>
    </submittedName>
</protein>
<dbReference type="PANTHER" id="PTHR43792:SF9">
    <property type="entry name" value="RIBOSOMAL-PROTEIN-ALANINE ACETYLTRANSFERASE"/>
    <property type="match status" value="1"/>
</dbReference>
<evidence type="ECO:0000313" key="3">
    <source>
        <dbReference type="Proteomes" id="UP000310541"/>
    </source>
</evidence>
<dbReference type="Gene3D" id="3.40.630.30">
    <property type="match status" value="1"/>
</dbReference>
<dbReference type="OrthoDB" id="9811523at2"/>
<dbReference type="GO" id="GO:0005737">
    <property type="term" value="C:cytoplasm"/>
    <property type="evidence" value="ECO:0007669"/>
    <property type="project" value="TreeGrafter"/>
</dbReference>
<comment type="caution">
    <text evidence="2">The sequence shown here is derived from an EMBL/GenBank/DDBJ whole genome shotgun (WGS) entry which is preliminary data.</text>
</comment>
<dbReference type="PANTHER" id="PTHR43792">
    <property type="entry name" value="GNAT FAMILY, PUTATIVE (AFU_ORTHOLOGUE AFUA_3G00765)-RELATED-RELATED"/>
    <property type="match status" value="1"/>
</dbReference>
<dbReference type="Proteomes" id="UP000310541">
    <property type="component" value="Unassembled WGS sequence"/>
</dbReference>
<feature type="domain" description="N-acetyltransferase" evidence="1">
    <location>
        <begin position="17"/>
        <end position="177"/>
    </location>
</feature>
<gene>
    <name evidence="2" type="ORF">FBF83_16275</name>
</gene>
<organism evidence="2 3">
    <name type="scientific">Guptibacillus hwajinpoensis</name>
    <dbReference type="NCBI Taxonomy" id="208199"/>
    <lineage>
        <taxon>Bacteria</taxon>
        <taxon>Bacillati</taxon>
        <taxon>Bacillota</taxon>
        <taxon>Bacilli</taxon>
        <taxon>Bacillales</taxon>
        <taxon>Guptibacillaceae</taxon>
        <taxon>Guptibacillus</taxon>
    </lineage>
</organism>
<dbReference type="SUPFAM" id="SSF55729">
    <property type="entry name" value="Acyl-CoA N-acyltransferases (Nat)"/>
    <property type="match status" value="1"/>
</dbReference>
<dbReference type="InterPro" id="IPR016181">
    <property type="entry name" value="Acyl_CoA_acyltransferase"/>
</dbReference>